<gene>
    <name evidence="1" type="ORF">SAMN05192589_107105</name>
</gene>
<protein>
    <submittedName>
        <fullName evidence="1">Uncharacterized protein</fullName>
    </submittedName>
</protein>
<dbReference type="AlphaFoldDB" id="A0A1G6VPU6"/>
<evidence type="ECO:0000313" key="1">
    <source>
        <dbReference type="EMBL" id="SDD55608.1"/>
    </source>
</evidence>
<dbReference type="Proteomes" id="UP000198781">
    <property type="component" value="Unassembled WGS sequence"/>
</dbReference>
<keyword evidence="2" id="KW-1185">Reference proteome</keyword>
<accession>A0A1G6VPU6</accession>
<dbReference type="OrthoDB" id="8819146at2"/>
<organism evidence="1 2">
    <name type="scientific">Paracidovorax valerianellae</name>
    <dbReference type="NCBI Taxonomy" id="187868"/>
    <lineage>
        <taxon>Bacteria</taxon>
        <taxon>Pseudomonadati</taxon>
        <taxon>Pseudomonadota</taxon>
        <taxon>Betaproteobacteria</taxon>
        <taxon>Burkholderiales</taxon>
        <taxon>Comamonadaceae</taxon>
        <taxon>Paracidovorax</taxon>
    </lineage>
</organism>
<name>A0A1G6VPU6_9BURK</name>
<dbReference type="EMBL" id="FMZC01000007">
    <property type="protein sequence ID" value="SDD55608.1"/>
    <property type="molecule type" value="Genomic_DNA"/>
</dbReference>
<dbReference type="RefSeq" id="WP_092744146.1">
    <property type="nucleotide sequence ID" value="NZ_FMZC01000007.1"/>
</dbReference>
<reference evidence="1 2" key="1">
    <citation type="submission" date="2016-10" db="EMBL/GenBank/DDBJ databases">
        <authorList>
            <person name="de Groot N.N."/>
        </authorList>
    </citation>
    <scope>NUCLEOTIDE SEQUENCE [LARGE SCALE GENOMIC DNA]</scope>
    <source>
        <strain evidence="1 2">DSM 16619</strain>
    </source>
</reference>
<evidence type="ECO:0000313" key="2">
    <source>
        <dbReference type="Proteomes" id="UP000198781"/>
    </source>
</evidence>
<proteinExistence type="predicted"/>
<sequence length="82" mass="8603">MKTTVTATGLNLIDADAERSAAGSYKARQANISILMAALIDGLDAHAARAAARPFDYGFSGDLYNVQRRLEEMVASLAGGEA</sequence>